<dbReference type="PANTHER" id="PTHR43300">
    <property type="entry name" value="ACETYLTRANSFERASE"/>
    <property type="match status" value="1"/>
</dbReference>
<gene>
    <name evidence="1" type="ORF">A374_01689</name>
</gene>
<name>I8ALW5_9BACL</name>
<dbReference type="CDD" id="cd03358">
    <property type="entry name" value="LbH_WxcM_N_like"/>
    <property type="match status" value="1"/>
</dbReference>
<dbReference type="PANTHER" id="PTHR43300:SF4">
    <property type="entry name" value="ACYL-[ACYL-CARRIER-PROTEIN]--UDP-N-ACETYLGLUCOSAMINE O-ACYLTRANSFERASE"/>
    <property type="match status" value="1"/>
</dbReference>
<sequence length="230" mass="24772">MTMGEHVVIEEGAVIGKNVSIGHHVIIYRDSVIGDNTVICDHAVIGKPPMRGKRSALPVQKRPPGTIIGNDVVIGTSAIIYRGATLHDAVFVADLASIRERVTIHGETIIGRGVAIENDCTIGKRCKIETNAYITAYSTLEDDVFIAPCVVTTNDNYLARCEERFSHFKGVTIKRGGRIGANATILPGKVMEEESVAAAGSLVTKDLGARTIYAGHPAKPFREVPSNQWL</sequence>
<keyword evidence="1" id="KW-0808">Transferase</keyword>
<keyword evidence="2" id="KW-1185">Reference proteome</keyword>
<dbReference type="SUPFAM" id="SSF51161">
    <property type="entry name" value="Trimeric LpxA-like enzymes"/>
    <property type="match status" value="1"/>
</dbReference>
<dbReference type="AlphaFoldDB" id="I8ALW5"/>
<dbReference type="OrthoDB" id="9782926at2"/>
<dbReference type="RefSeq" id="WP_007200439.1">
    <property type="nucleotide sequence ID" value="NZ_AKKV01000019.1"/>
</dbReference>
<comment type="caution">
    <text evidence="1">The sequence shown here is derived from an EMBL/GenBank/DDBJ whole genome shotgun (WGS) entry which is preliminary data.</text>
</comment>
<dbReference type="STRING" id="1196324.A374_01689"/>
<dbReference type="EMBL" id="AKKV01000019">
    <property type="protein sequence ID" value="EIT86927.1"/>
    <property type="molecule type" value="Genomic_DNA"/>
</dbReference>
<dbReference type="InterPro" id="IPR011004">
    <property type="entry name" value="Trimer_LpxA-like_sf"/>
</dbReference>
<dbReference type="PATRIC" id="fig|1196324.3.peg.334"/>
<organism evidence="1 2">
    <name type="scientific">Fictibacillus macauensis ZFHKF-1</name>
    <dbReference type="NCBI Taxonomy" id="1196324"/>
    <lineage>
        <taxon>Bacteria</taxon>
        <taxon>Bacillati</taxon>
        <taxon>Bacillota</taxon>
        <taxon>Bacilli</taxon>
        <taxon>Bacillales</taxon>
        <taxon>Fictibacillaceae</taxon>
        <taxon>Fictibacillus</taxon>
    </lineage>
</organism>
<evidence type="ECO:0000313" key="2">
    <source>
        <dbReference type="Proteomes" id="UP000004080"/>
    </source>
</evidence>
<dbReference type="Pfam" id="PF00132">
    <property type="entry name" value="Hexapep"/>
    <property type="match status" value="1"/>
</dbReference>
<reference evidence="1 2" key="1">
    <citation type="journal article" date="2012" name="J. Bacteriol.">
        <title>Genome of Bacillus macauensis ZFHKF-1, a Long-Chain-Forming Bacterium.</title>
        <authorList>
            <person name="Cai L."/>
            <person name="Zhang T."/>
        </authorList>
    </citation>
    <scope>NUCLEOTIDE SEQUENCE [LARGE SCALE GENOMIC DNA]</scope>
    <source>
        <strain evidence="1 2">ZFHKF-1</strain>
    </source>
</reference>
<dbReference type="Pfam" id="PF14602">
    <property type="entry name" value="Hexapep_2"/>
    <property type="match status" value="1"/>
</dbReference>
<dbReference type="eggNOG" id="COG1044">
    <property type="taxonomic scope" value="Bacteria"/>
</dbReference>
<dbReference type="GO" id="GO:0016740">
    <property type="term" value="F:transferase activity"/>
    <property type="evidence" value="ECO:0007669"/>
    <property type="project" value="UniProtKB-KW"/>
</dbReference>
<dbReference type="Proteomes" id="UP000004080">
    <property type="component" value="Unassembled WGS sequence"/>
</dbReference>
<accession>I8ALW5</accession>
<dbReference type="InterPro" id="IPR050179">
    <property type="entry name" value="Trans_hexapeptide_repeat"/>
</dbReference>
<dbReference type="InterPro" id="IPR001451">
    <property type="entry name" value="Hexapep"/>
</dbReference>
<proteinExistence type="predicted"/>
<evidence type="ECO:0000313" key="1">
    <source>
        <dbReference type="EMBL" id="EIT86927.1"/>
    </source>
</evidence>
<dbReference type="Gene3D" id="2.160.10.10">
    <property type="entry name" value="Hexapeptide repeat proteins"/>
    <property type="match status" value="2"/>
</dbReference>
<protein>
    <submittedName>
        <fullName evidence="1">Hexapeptide repeat-containing transferase</fullName>
    </submittedName>
</protein>